<comment type="caution">
    <text evidence="2">The sequence shown here is derived from an EMBL/GenBank/DDBJ whole genome shotgun (WGS) entry which is preliminary data.</text>
</comment>
<protein>
    <submittedName>
        <fullName evidence="2">Uncharacterized protein</fullName>
    </submittedName>
</protein>
<feature type="transmembrane region" description="Helical" evidence="1">
    <location>
        <begin position="12"/>
        <end position="39"/>
    </location>
</feature>
<gene>
    <name evidence="2" type="ORF">Bpfe_030422</name>
</gene>
<evidence type="ECO:0000256" key="1">
    <source>
        <dbReference type="SAM" id="Phobius"/>
    </source>
</evidence>
<reference evidence="2" key="2">
    <citation type="submission" date="2023-04" db="EMBL/GenBank/DDBJ databases">
        <authorList>
            <person name="Bu L."/>
            <person name="Lu L."/>
            <person name="Laidemitt M.R."/>
            <person name="Zhang S.M."/>
            <person name="Mutuku M."/>
            <person name="Mkoji G."/>
            <person name="Steinauer M."/>
            <person name="Loker E.S."/>
        </authorList>
    </citation>
    <scope>NUCLEOTIDE SEQUENCE</scope>
    <source>
        <strain evidence="2">KasaAsao</strain>
        <tissue evidence="2">Whole Snail</tissue>
    </source>
</reference>
<dbReference type="EMBL" id="JASAOG010000348">
    <property type="protein sequence ID" value="KAK0040148.1"/>
    <property type="molecule type" value="Genomic_DNA"/>
</dbReference>
<organism evidence="2 3">
    <name type="scientific">Biomphalaria pfeifferi</name>
    <name type="common">Bloodfluke planorb</name>
    <name type="synonym">Freshwater snail</name>
    <dbReference type="NCBI Taxonomy" id="112525"/>
    <lineage>
        <taxon>Eukaryota</taxon>
        <taxon>Metazoa</taxon>
        <taxon>Spiralia</taxon>
        <taxon>Lophotrochozoa</taxon>
        <taxon>Mollusca</taxon>
        <taxon>Gastropoda</taxon>
        <taxon>Heterobranchia</taxon>
        <taxon>Euthyneura</taxon>
        <taxon>Panpulmonata</taxon>
        <taxon>Hygrophila</taxon>
        <taxon>Lymnaeoidea</taxon>
        <taxon>Planorbidae</taxon>
        <taxon>Biomphalaria</taxon>
    </lineage>
</organism>
<keyword evidence="1" id="KW-1133">Transmembrane helix</keyword>
<feature type="transmembrane region" description="Helical" evidence="1">
    <location>
        <begin position="79"/>
        <end position="100"/>
    </location>
</feature>
<name>A0AAD8AQU9_BIOPF</name>
<keyword evidence="1" id="KW-0472">Membrane</keyword>
<proteinExistence type="predicted"/>
<feature type="transmembrane region" description="Helical" evidence="1">
    <location>
        <begin position="148"/>
        <end position="167"/>
    </location>
</feature>
<keyword evidence="3" id="KW-1185">Reference proteome</keyword>
<dbReference type="AlphaFoldDB" id="A0AAD8AQU9"/>
<feature type="transmembrane region" description="Helical" evidence="1">
    <location>
        <begin position="107"/>
        <end position="128"/>
    </location>
</feature>
<evidence type="ECO:0000313" key="3">
    <source>
        <dbReference type="Proteomes" id="UP001233172"/>
    </source>
</evidence>
<dbReference type="Gene3D" id="1.20.140.150">
    <property type="match status" value="1"/>
</dbReference>
<reference evidence="2" key="1">
    <citation type="journal article" date="2023" name="PLoS Negl. Trop. Dis.">
        <title>A genome sequence for Biomphalaria pfeifferi, the major vector snail for the human-infecting parasite Schistosoma mansoni.</title>
        <authorList>
            <person name="Bu L."/>
            <person name="Lu L."/>
            <person name="Laidemitt M.R."/>
            <person name="Zhang S.M."/>
            <person name="Mutuku M."/>
            <person name="Mkoji G."/>
            <person name="Steinauer M."/>
            <person name="Loker E.S."/>
        </authorList>
    </citation>
    <scope>NUCLEOTIDE SEQUENCE</scope>
    <source>
        <strain evidence="2">KasaAsao</strain>
    </source>
</reference>
<dbReference type="Proteomes" id="UP001233172">
    <property type="component" value="Unassembled WGS sequence"/>
</dbReference>
<keyword evidence="1" id="KW-0812">Transmembrane</keyword>
<evidence type="ECO:0000313" key="2">
    <source>
        <dbReference type="EMBL" id="KAK0040148.1"/>
    </source>
</evidence>
<sequence length="174" mass="19000">MPFRNTSMIWKGVFCLQIPGFILSLVGFGTSTIIIFSYLRNTATAGLWKQCSNDNCYDMKLVLNFKQESTVWLDVSKGMMSIALIGQFATILLTTSGFILTLTKMIGWCTAAASAASVVFGTIGSGVALGELKRIFDVNVTYDPGYSYILFMVGQAFFLVAACLHAVDSKTRPK</sequence>
<accession>A0AAD8AQU9</accession>